<feature type="region of interest" description="Disordered" evidence="1">
    <location>
        <begin position="145"/>
        <end position="187"/>
    </location>
</feature>
<accession>A0A5C3KYF4</accession>
<feature type="transmembrane region" description="Helical" evidence="2">
    <location>
        <begin position="62"/>
        <end position="82"/>
    </location>
</feature>
<dbReference type="EMBL" id="ML210183">
    <property type="protein sequence ID" value="TFK25681.1"/>
    <property type="molecule type" value="Genomic_DNA"/>
</dbReference>
<keyword evidence="2" id="KW-1133">Transmembrane helix</keyword>
<protein>
    <recommendedName>
        <fullName evidence="3">DUF1746 domain-containing protein</fullName>
    </recommendedName>
</protein>
<feature type="domain" description="DUF1746" evidence="3">
    <location>
        <begin position="15"/>
        <end position="117"/>
    </location>
</feature>
<evidence type="ECO:0000256" key="2">
    <source>
        <dbReference type="SAM" id="Phobius"/>
    </source>
</evidence>
<feature type="region of interest" description="Disordered" evidence="1">
    <location>
        <begin position="241"/>
        <end position="280"/>
    </location>
</feature>
<feature type="transmembrane region" description="Helical" evidence="2">
    <location>
        <begin position="102"/>
        <end position="121"/>
    </location>
</feature>
<dbReference type="Pfam" id="PF08508">
    <property type="entry name" value="DUF1746"/>
    <property type="match status" value="1"/>
</dbReference>
<organism evidence="4 5">
    <name type="scientific">Coprinopsis marcescibilis</name>
    <name type="common">Agaric fungus</name>
    <name type="synonym">Psathyrella marcescibilis</name>
    <dbReference type="NCBI Taxonomy" id="230819"/>
    <lineage>
        <taxon>Eukaryota</taxon>
        <taxon>Fungi</taxon>
        <taxon>Dikarya</taxon>
        <taxon>Basidiomycota</taxon>
        <taxon>Agaricomycotina</taxon>
        <taxon>Agaricomycetes</taxon>
        <taxon>Agaricomycetidae</taxon>
        <taxon>Agaricales</taxon>
        <taxon>Agaricineae</taxon>
        <taxon>Psathyrellaceae</taxon>
        <taxon>Coprinopsis</taxon>
    </lineage>
</organism>
<feature type="transmembrane region" description="Helical" evidence="2">
    <location>
        <begin position="20"/>
        <end position="42"/>
    </location>
</feature>
<reference evidence="4 5" key="1">
    <citation type="journal article" date="2019" name="Nat. Ecol. Evol.">
        <title>Megaphylogeny resolves global patterns of mushroom evolution.</title>
        <authorList>
            <person name="Varga T."/>
            <person name="Krizsan K."/>
            <person name="Foldi C."/>
            <person name="Dima B."/>
            <person name="Sanchez-Garcia M."/>
            <person name="Sanchez-Ramirez S."/>
            <person name="Szollosi G.J."/>
            <person name="Szarkandi J.G."/>
            <person name="Papp V."/>
            <person name="Albert L."/>
            <person name="Andreopoulos W."/>
            <person name="Angelini C."/>
            <person name="Antonin V."/>
            <person name="Barry K.W."/>
            <person name="Bougher N.L."/>
            <person name="Buchanan P."/>
            <person name="Buyck B."/>
            <person name="Bense V."/>
            <person name="Catcheside P."/>
            <person name="Chovatia M."/>
            <person name="Cooper J."/>
            <person name="Damon W."/>
            <person name="Desjardin D."/>
            <person name="Finy P."/>
            <person name="Geml J."/>
            <person name="Haridas S."/>
            <person name="Hughes K."/>
            <person name="Justo A."/>
            <person name="Karasinski D."/>
            <person name="Kautmanova I."/>
            <person name="Kiss B."/>
            <person name="Kocsube S."/>
            <person name="Kotiranta H."/>
            <person name="LaButti K.M."/>
            <person name="Lechner B.E."/>
            <person name="Liimatainen K."/>
            <person name="Lipzen A."/>
            <person name="Lukacs Z."/>
            <person name="Mihaltcheva S."/>
            <person name="Morgado L.N."/>
            <person name="Niskanen T."/>
            <person name="Noordeloos M.E."/>
            <person name="Ohm R.A."/>
            <person name="Ortiz-Santana B."/>
            <person name="Ovrebo C."/>
            <person name="Racz N."/>
            <person name="Riley R."/>
            <person name="Savchenko A."/>
            <person name="Shiryaev A."/>
            <person name="Soop K."/>
            <person name="Spirin V."/>
            <person name="Szebenyi C."/>
            <person name="Tomsovsky M."/>
            <person name="Tulloss R.E."/>
            <person name="Uehling J."/>
            <person name="Grigoriev I.V."/>
            <person name="Vagvolgyi C."/>
            <person name="Papp T."/>
            <person name="Martin F.M."/>
            <person name="Miettinen O."/>
            <person name="Hibbett D.S."/>
            <person name="Nagy L.G."/>
        </authorList>
    </citation>
    <scope>NUCLEOTIDE SEQUENCE [LARGE SCALE GENOMIC DNA]</scope>
    <source>
        <strain evidence="4 5">CBS 121175</strain>
    </source>
</reference>
<dbReference type="STRING" id="230819.A0A5C3KYF4"/>
<feature type="compositionally biased region" description="Low complexity" evidence="1">
    <location>
        <begin position="145"/>
        <end position="178"/>
    </location>
</feature>
<feature type="compositionally biased region" description="Polar residues" evidence="1">
    <location>
        <begin position="241"/>
        <end position="263"/>
    </location>
</feature>
<evidence type="ECO:0000259" key="3">
    <source>
        <dbReference type="Pfam" id="PF08508"/>
    </source>
</evidence>
<proteinExistence type="predicted"/>
<keyword evidence="5" id="KW-1185">Reference proteome</keyword>
<gene>
    <name evidence="4" type="ORF">FA15DRAFT_617156</name>
</gene>
<keyword evidence="2" id="KW-0472">Membrane</keyword>
<keyword evidence="2" id="KW-0812">Transmembrane</keyword>
<dbReference type="AlphaFoldDB" id="A0A5C3KYF4"/>
<evidence type="ECO:0000256" key="1">
    <source>
        <dbReference type="SAM" id="MobiDB-lite"/>
    </source>
</evidence>
<sequence>MHKRYYAQRQHLVSSLDSLLYQLHTLSFFLSPSIWTFIFRIISQSQCAKPGEIDLSHSLRRFHLVLFLLNFPSLYTHAVYGPAEGRAVILDFVGMAYVPSKLQLFTLDITILLFQWILITISYETALSSNDTTVHDTLLFEAPEPSLPSSLPTPVTSRPSSPSSSQSSSFLRRSMYSTPKSTTTSINAPPEILELRFHSVITRLRNPPPIAQRISQSLALPFPNTTPFPIPASMRMLMRSQTRRNAAPERTTNTLGAGTPSGNSRDRQEGQQIPGSIDRD</sequence>
<evidence type="ECO:0000313" key="4">
    <source>
        <dbReference type="EMBL" id="TFK25681.1"/>
    </source>
</evidence>
<evidence type="ECO:0000313" key="5">
    <source>
        <dbReference type="Proteomes" id="UP000307440"/>
    </source>
</evidence>
<dbReference type="Proteomes" id="UP000307440">
    <property type="component" value="Unassembled WGS sequence"/>
</dbReference>
<dbReference type="OrthoDB" id="5428737at2759"/>
<name>A0A5C3KYF4_COPMA</name>
<dbReference type="InterPro" id="IPR013715">
    <property type="entry name" value="DUF1746"/>
</dbReference>